<proteinExistence type="predicted"/>
<feature type="transmembrane region" description="Helical" evidence="1">
    <location>
        <begin position="127"/>
        <end position="154"/>
    </location>
</feature>
<dbReference type="PANTHER" id="PTHR31721">
    <property type="entry name" value="OS06G0710300 PROTEIN"/>
    <property type="match status" value="1"/>
</dbReference>
<keyword evidence="1" id="KW-1133">Transmembrane helix</keyword>
<accession>A0A3Q0FCT0</accession>
<evidence type="ECO:0000256" key="1">
    <source>
        <dbReference type="SAM" id="Phobius"/>
    </source>
</evidence>
<reference evidence="2" key="1">
    <citation type="journal article" date="2014" name="Nat. Commun.">
        <title>Genome sequence of mungbean and insights into evolution within Vigna species.</title>
        <authorList>
            <person name="Kang Y.J."/>
            <person name="Kim S.K."/>
            <person name="Kim M.Y."/>
            <person name="Lestari P."/>
            <person name="Kim K.H."/>
            <person name="Ha B.K."/>
            <person name="Jun T.H."/>
            <person name="Hwang W.J."/>
            <person name="Lee T."/>
            <person name="Lee J."/>
            <person name="Shim S."/>
            <person name="Yoon M.Y."/>
            <person name="Jang Y.E."/>
            <person name="Han K.S."/>
            <person name="Taeprayoon P."/>
            <person name="Yoon N."/>
            <person name="Somta P."/>
            <person name="Tanya P."/>
            <person name="Kim K.S."/>
            <person name="Gwag J.G."/>
            <person name="Moon J.K."/>
            <person name="Lee Y.H."/>
            <person name="Park B.S."/>
            <person name="Bombarely A."/>
            <person name="Doyle J.J."/>
            <person name="Jackson S.A."/>
            <person name="Schafleitner R."/>
            <person name="Srinives P."/>
            <person name="Varshney R.K."/>
            <person name="Lee S.H."/>
        </authorList>
    </citation>
    <scope>NUCLEOTIDE SEQUENCE [LARGE SCALE GENOMIC DNA]</scope>
    <source>
        <strain evidence="2">cv. VC1973A</strain>
    </source>
</reference>
<feature type="transmembrane region" description="Helical" evidence="1">
    <location>
        <begin position="87"/>
        <end position="106"/>
    </location>
</feature>
<dbReference type="InterPro" id="IPR005134">
    <property type="entry name" value="UPF0114"/>
</dbReference>
<dbReference type="PANTHER" id="PTHR31721:SF3">
    <property type="entry name" value="EXPRESSED PROTEIN"/>
    <property type="match status" value="1"/>
</dbReference>
<keyword evidence="1" id="KW-0472">Membrane</keyword>
<reference evidence="3" key="2">
    <citation type="submission" date="2025-08" db="UniProtKB">
        <authorList>
            <consortium name="RefSeq"/>
        </authorList>
    </citation>
    <scope>IDENTIFICATION</scope>
    <source>
        <tissue evidence="3">Leaf</tissue>
    </source>
</reference>
<dbReference type="KEGG" id="vra:106766111"/>
<name>A0A3Q0FCT0_VIGRR</name>
<dbReference type="Pfam" id="PF03350">
    <property type="entry name" value="UPF0114"/>
    <property type="match status" value="1"/>
</dbReference>
<dbReference type="GeneID" id="106766111"/>
<organism evidence="2 3">
    <name type="scientific">Vigna radiata var. radiata</name>
    <name type="common">Mung bean</name>
    <name type="synonym">Phaseolus aureus</name>
    <dbReference type="NCBI Taxonomy" id="3916"/>
    <lineage>
        <taxon>Eukaryota</taxon>
        <taxon>Viridiplantae</taxon>
        <taxon>Streptophyta</taxon>
        <taxon>Embryophyta</taxon>
        <taxon>Tracheophyta</taxon>
        <taxon>Spermatophyta</taxon>
        <taxon>Magnoliopsida</taxon>
        <taxon>eudicotyledons</taxon>
        <taxon>Gunneridae</taxon>
        <taxon>Pentapetalae</taxon>
        <taxon>rosids</taxon>
        <taxon>fabids</taxon>
        <taxon>Fabales</taxon>
        <taxon>Fabaceae</taxon>
        <taxon>Papilionoideae</taxon>
        <taxon>50 kb inversion clade</taxon>
        <taxon>NPAAA clade</taxon>
        <taxon>indigoferoid/millettioid clade</taxon>
        <taxon>Phaseoleae</taxon>
        <taxon>Vigna</taxon>
    </lineage>
</organism>
<keyword evidence="2" id="KW-1185">Reference proteome</keyword>
<feature type="transmembrane region" description="Helical" evidence="1">
    <location>
        <begin position="174"/>
        <end position="201"/>
    </location>
</feature>
<protein>
    <submittedName>
        <fullName evidence="3">Uncharacterized protein LOC106766111</fullName>
    </submittedName>
</protein>
<dbReference type="Proteomes" id="UP000087766">
    <property type="component" value="Chromosome 7"/>
</dbReference>
<keyword evidence="1" id="KW-0812">Transmembrane</keyword>
<sequence>MATTRILLRNSRPLQLPPSSHSSSSFSSYSLYMKCVRLHIRASLNGDLNMASAKGERKPVVAMKATMATIEHTTTSQPMLQQRLSDLAAFLASILSAILVLFRAIVKRKKLSNLQPQMQIEKAIIDCRFFTLFAVAGSLLGSVLCFVEGCLLVMESFAHYFRMLSQGLDQTHMMHLLIEAIDSYMVGTALLIFGVGMYVMFVRSNTSSKEREAGFSDSKILTKLESGMQSIAEAKLKIGHAVMMILQVGVLEKLKNIHFVTGFDLACFAASVLTSSACIFVLSRLHHTD</sequence>
<dbReference type="OrthoDB" id="1912077at2759"/>
<gene>
    <name evidence="3" type="primary">LOC106766111</name>
</gene>
<dbReference type="AlphaFoldDB" id="A0A3Q0FCT0"/>
<evidence type="ECO:0000313" key="3">
    <source>
        <dbReference type="RefSeq" id="XP_022640177.1"/>
    </source>
</evidence>
<evidence type="ECO:0000313" key="2">
    <source>
        <dbReference type="Proteomes" id="UP000087766"/>
    </source>
</evidence>
<dbReference type="RefSeq" id="XP_022640177.1">
    <property type="nucleotide sequence ID" value="XM_022784456.1"/>
</dbReference>